<feature type="compositionally biased region" description="Basic and acidic residues" evidence="1">
    <location>
        <begin position="714"/>
        <end position="727"/>
    </location>
</feature>
<evidence type="ECO:0000256" key="1">
    <source>
        <dbReference type="SAM" id="MobiDB-lite"/>
    </source>
</evidence>
<dbReference type="Gene3D" id="2.30.29.30">
    <property type="entry name" value="Pleckstrin-homology domain (PH domain)/Phosphotyrosine-binding domain (PTB)"/>
    <property type="match status" value="1"/>
</dbReference>
<dbReference type="InterPro" id="IPR011993">
    <property type="entry name" value="PH-like_dom_sf"/>
</dbReference>
<protein>
    <recommendedName>
        <fullName evidence="2">PH domain-containing protein</fullName>
    </recommendedName>
</protein>
<dbReference type="Pfam" id="PF00169">
    <property type="entry name" value="PH"/>
    <property type="match status" value="1"/>
</dbReference>
<dbReference type="SMART" id="SM00233">
    <property type="entry name" value="PH"/>
    <property type="match status" value="1"/>
</dbReference>
<evidence type="ECO:0000259" key="2">
    <source>
        <dbReference type="PROSITE" id="PS50003"/>
    </source>
</evidence>
<evidence type="ECO:0000313" key="3">
    <source>
        <dbReference type="EMBL" id="KAK5579620.1"/>
    </source>
</evidence>
<dbReference type="SUPFAM" id="SSF50729">
    <property type="entry name" value="PH domain-like"/>
    <property type="match status" value="1"/>
</dbReference>
<gene>
    <name evidence="3" type="ORF">RB653_009305</name>
</gene>
<feature type="compositionally biased region" description="Low complexity" evidence="1">
    <location>
        <begin position="289"/>
        <end position="331"/>
    </location>
</feature>
<feature type="compositionally biased region" description="Low complexity" evidence="1">
    <location>
        <begin position="494"/>
        <end position="514"/>
    </location>
</feature>
<feature type="region of interest" description="Disordered" evidence="1">
    <location>
        <begin position="289"/>
        <end position="366"/>
    </location>
</feature>
<dbReference type="AlphaFoldDB" id="A0AAN7Z0I7"/>
<feature type="compositionally biased region" description="Acidic residues" evidence="1">
    <location>
        <begin position="664"/>
        <end position="698"/>
    </location>
</feature>
<proteinExistence type="predicted"/>
<accession>A0AAN7Z0I7</accession>
<dbReference type="PROSITE" id="PS50003">
    <property type="entry name" value="PH_DOMAIN"/>
    <property type="match status" value="1"/>
</dbReference>
<name>A0AAN7Z0I7_9MYCE</name>
<comment type="caution">
    <text evidence="3">The sequence shown here is derived from an EMBL/GenBank/DDBJ whole genome shotgun (WGS) entry which is preliminary data.</text>
</comment>
<feature type="region of interest" description="Disordered" evidence="1">
    <location>
        <begin position="381"/>
        <end position="412"/>
    </location>
</feature>
<feature type="region of interest" description="Disordered" evidence="1">
    <location>
        <begin position="660"/>
        <end position="727"/>
    </location>
</feature>
<dbReference type="Proteomes" id="UP001344447">
    <property type="component" value="Unassembled WGS sequence"/>
</dbReference>
<feature type="region of interest" description="Disordered" evidence="1">
    <location>
        <begin position="486"/>
        <end position="529"/>
    </location>
</feature>
<sequence>MISSGTENQPLSPTKIIGSVGNSGGRNDLIIKLVFPPSSSIRSKFMFVQENQKVSDIVDYATQLAGLQPGYSLQLSASPTTGRPQWLDDDYLFASYSIPTSSEIKIKKKPGIKRRNTLSTIKPIKEGKVQKLTSITKIWTTRYLRLYSMRLAHSSNENDSSADHIQFADITNVDKEVNRKYTFVIYCQNSGGVGNNNSNNTLPVGSGNTGLSQSQTVSSFQNLSTSTNGTNLFAESKKEKEYVFRCINQREAEDWITSIRSMLRSSRPDLLLPPLTPFLSVNNKNNNNNSNNLILPPSPSFSNNNSSNNNNNNNTWTSPILPTTPISSSSLNQNVTPINEGKVTTIDRETTPTQTPTKQRSLSFSFSKLGSSNKRKELPFIQQTQSSSSPSPSSSSSTDTTTPPSQTLSERNNQLEEEIKRLNETLNRDTKSKAELEKKYQKIKAKMAILKKQRSRSISTPATPEVSRKDKSSFISTFLIGGSRIKDKDKDSLQQQQQQQNTTTTTNSITTPQISHKRHSSSSQSYNLINGSSYSNKGGMMGMMDDDNTDNDITSSEMFTGSVFDDAASVSDFEKDKEIKELRDQLVRIKEKMQSDLNEKTKVEGSFKQLEKELFTQKKLDEKREREILVIEQRQDDQLDAMVELASRLKKTLFDLKEKLENEQQQDEENQQFEEENDDEELDVDYGDIGDDLDDEDDKNQSFNESGIITTASIKEDIDYQDHKPSI</sequence>
<dbReference type="InterPro" id="IPR001849">
    <property type="entry name" value="PH_domain"/>
</dbReference>
<feature type="domain" description="PH" evidence="2">
    <location>
        <begin position="122"/>
        <end position="264"/>
    </location>
</feature>
<feature type="compositionally biased region" description="Polar residues" evidence="1">
    <location>
        <begin position="701"/>
        <end position="713"/>
    </location>
</feature>
<keyword evidence="4" id="KW-1185">Reference proteome</keyword>
<feature type="compositionally biased region" description="Polar residues" evidence="1">
    <location>
        <begin position="351"/>
        <end position="360"/>
    </location>
</feature>
<reference evidence="3 4" key="1">
    <citation type="submission" date="2023-11" db="EMBL/GenBank/DDBJ databases">
        <title>Dfirmibasis_genome.</title>
        <authorList>
            <person name="Edelbroek B."/>
            <person name="Kjellin J."/>
            <person name="Jerlstrom-Hultqvist J."/>
            <person name="Soderbom F."/>
        </authorList>
    </citation>
    <scope>NUCLEOTIDE SEQUENCE [LARGE SCALE GENOMIC DNA]</scope>
    <source>
        <strain evidence="3 4">TNS-C-14</strain>
    </source>
</reference>
<feature type="region of interest" description="Disordered" evidence="1">
    <location>
        <begin position="450"/>
        <end position="470"/>
    </location>
</feature>
<dbReference type="EMBL" id="JAVFKY010000003">
    <property type="protein sequence ID" value="KAK5579620.1"/>
    <property type="molecule type" value="Genomic_DNA"/>
</dbReference>
<organism evidence="3 4">
    <name type="scientific">Dictyostelium firmibasis</name>
    <dbReference type="NCBI Taxonomy" id="79012"/>
    <lineage>
        <taxon>Eukaryota</taxon>
        <taxon>Amoebozoa</taxon>
        <taxon>Evosea</taxon>
        <taxon>Eumycetozoa</taxon>
        <taxon>Dictyostelia</taxon>
        <taxon>Dictyosteliales</taxon>
        <taxon>Dictyosteliaceae</taxon>
        <taxon>Dictyostelium</taxon>
    </lineage>
</organism>
<evidence type="ECO:0000313" key="4">
    <source>
        <dbReference type="Proteomes" id="UP001344447"/>
    </source>
</evidence>
<feature type="compositionally biased region" description="Low complexity" evidence="1">
    <location>
        <begin position="382"/>
        <end position="407"/>
    </location>
</feature>